<dbReference type="AlphaFoldDB" id="A0A811P4D6"/>
<dbReference type="OrthoDB" id="770980at2759"/>
<feature type="compositionally biased region" description="Basic and acidic residues" evidence="1">
    <location>
        <begin position="157"/>
        <end position="173"/>
    </location>
</feature>
<name>A0A811P4D6_9POAL</name>
<evidence type="ECO:0000256" key="1">
    <source>
        <dbReference type="SAM" id="MobiDB-lite"/>
    </source>
</evidence>
<dbReference type="Proteomes" id="UP000604825">
    <property type="component" value="Unassembled WGS sequence"/>
</dbReference>
<feature type="region of interest" description="Disordered" evidence="1">
    <location>
        <begin position="132"/>
        <end position="180"/>
    </location>
</feature>
<feature type="compositionally biased region" description="Basic and acidic residues" evidence="1">
    <location>
        <begin position="133"/>
        <end position="149"/>
    </location>
</feature>
<proteinExistence type="predicted"/>
<organism evidence="2 3">
    <name type="scientific">Miscanthus lutarioriparius</name>
    <dbReference type="NCBI Taxonomy" id="422564"/>
    <lineage>
        <taxon>Eukaryota</taxon>
        <taxon>Viridiplantae</taxon>
        <taxon>Streptophyta</taxon>
        <taxon>Embryophyta</taxon>
        <taxon>Tracheophyta</taxon>
        <taxon>Spermatophyta</taxon>
        <taxon>Magnoliopsida</taxon>
        <taxon>Liliopsida</taxon>
        <taxon>Poales</taxon>
        <taxon>Poaceae</taxon>
        <taxon>PACMAD clade</taxon>
        <taxon>Panicoideae</taxon>
        <taxon>Andropogonodae</taxon>
        <taxon>Andropogoneae</taxon>
        <taxon>Saccharinae</taxon>
        <taxon>Miscanthus</taxon>
    </lineage>
</organism>
<sequence>MKPSIQARMAQNVEELSQEFKFVQLMMQQMLDKMNGLEAWRTIVIASLGSLLTKTTEALESLRQTGSIAEYQTKFDQLAHSILLYNQSYDDVFFVTRFLGGLKEEIRAPLILYRPPNLEVAGTLAHLQEAELEASKSKAQPRSEFRDSYKGPVRGNARMDKSKFRKEEPKHVDTPNSASSDKLSALKAYRRANNLCFTCGEKWTSRKHKCPTQIPLHVIQELLEAVQVDPEPVYDSSEEDTEPNPGQVVMAVKQSVSSGIPKKNRTLRLRGFIGNKEVLILLDSGSAGTFVSQELAAQIQQEQKPFLTITFHIC</sequence>
<evidence type="ECO:0008006" key="4">
    <source>
        <dbReference type="Google" id="ProtNLM"/>
    </source>
</evidence>
<accession>A0A811P4D6</accession>
<reference evidence="2" key="1">
    <citation type="submission" date="2020-10" db="EMBL/GenBank/DDBJ databases">
        <authorList>
            <person name="Han B."/>
            <person name="Lu T."/>
            <person name="Zhao Q."/>
            <person name="Huang X."/>
            <person name="Zhao Y."/>
        </authorList>
    </citation>
    <scope>NUCLEOTIDE SEQUENCE</scope>
</reference>
<dbReference type="EMBL" id="CAJGYO010000006">
    <property type="protein sequence ID" value="CAD6236488.1"/>
    <property type="molecule type" value="Genomic_DNA"/>
</dbReference>
<evidence type="ECO:0000313" key="2">
    <source>
        <dbReference type="EMBL" id="CAD6236488.1"/>
    </source>
</evidence>
<gene>
    <name evidence="2" type="ORF">NCGR_LOCUS24350</name>
</gene>
<evidence type="ECO:0000313" key="3">
    <source>
        <dbReference type="Proteomes" id="UP000604825"/>
    </source>
</evidence>
<comment type="caution">
    <text evidence="2">The sequence shown here is derived from an EMBL/GenBank/DDBJ whole genome shotgun (WGS) entry which is preliminary data.</text>
</comment>
<protein>
    <recommendedName>
        <fullName evidence="4">Retrotransposon gag domain-containing protein</fullName>
    </recommendedName>
</protein>
<keyword evidence="3" id="KW-1185">Reference proteome</keyword>